<organism evidence="2 3">
    <name type="scientific">Hypsibius exemplaris</name>
    <name type="common">Freshwater tardigrade</name>
    <dbReference type="NCBI Taxonomy" id="2072580"/>
    <lineage>
        <taxon>Eukaryota</taxon>
        <taxon>Metazoa</taxon>
        <taxon>Ecdysozoa</taxon>
        <taxon>Tardigrada</taxon>
        <taxon>Eutardigrada</taxon>
        <taxon>Parachela</taxon>
        <taxon>Hypsibioidea</taxon>
        <taxon>Hypsibiidae</taxon>
        <taxon>Hypsibius</taxon>
    </lineage>
</organism>
<keyword evidence="3" id="KW-1185">Reference proteome</keyword>
<feature type="compositionally biased region" description="Basic and acidic residues" evidence="1">
    <location>
        <begin position="89"/>
        <end position="100"/>
    </location>
</feature>
<evidence type="ECO:0000313" key="3">
    <source>
        <dbReference type="Proteomes" id="UP000192578"/>
    </source>
</evidence>
<name>A0A9X6NCA4_HYPEX</name>
<dbReference type="EMBL" id="MTYJ01000230">
    <property type="protein sequence ID" value="OWA51510.1"/>
    <property type="molecule type" value="Genomic_DNA"/>
</dbReference>
<proteinExistence type="predicted"/>
<evidence type="ECO:0000256" key="1">
    <source>
        <dbReference type="SAM" id="MobiDB-lite"/>
    </source>
</evidence>
<comment type="caution">
    <text evidence="2">The sequence shown here is derived from an EMBL/GenBank/DDBJ whole genome shotgun (WGS) entry which is preliminary data.</text>
</comment>
<dbReference type="Proteomes" id="UP000192578">
    <property type="component" value="Unassembled WGS sequence"/>
</dbReference>
<protein>
    <submittedName>
        <fullName evidence="2">Uncharacterized protein</fullName>
    </submittedName>
</protein>
<gene>
    <name evidence="2" type="ORF">BV898_15989</name>
</gene>
<sequence>MNILNRLRTLQLDPKRSALVKGILYAELAIATVAGSIHYVLTSRQDARRWLYDRKPTWMIKFYDWTTPTDVESEIRKLDETTWGVKLAGEPRKESRRETAARQSSLAAETKKVTALTNSLSPSTPVSSMAEETKKRMPVQNTTSPATAPANGLMAPPGQGTSLPPSVVVDASG</sequence>
<dbReference type="AlphaFoldDB" id="A0A9X6NCA4"/>
<accession>A0A9X6NCA4</accession>
<feature type="compositionally biased region" description="Polar residues" evidence="1">
    <location>
        <begin position="115"/>
        <end position="127"/>
    </location>
</feature>
<feature type="region of interest" description="Disordered" evidence="1">
    <location>
        <begin position="88"/>
        <end position="173"/>
    </location>
</feature>
<evidence type="ECO:0000313" key="2">
    <source>
        <dbReference type="EMBL" id="OWA51510.1"/>
    </source>
</evidence>
<reference evidence="3" key="1">
    <citation type="submission" date="2017-01" db="EMBL/GenBank/DDBJ databases">
        <title>Comparative genomics of anhydrobiosis in the tardigrade Hypsibius dujardini.</title>
        <authorList>
            <person name="Yoshida Y."/>
            <person name="Koutsovoulos G."/>
            <person name="Laetsch D."/>
            <person name="Stevens L."/>
            <person name="Kumar S."/>
            <person name="Horikawa D."/>
            <person name="Ishino K."/>
            <person name="Komine S."/>
            <person name="Tomita M."/>
            <person name="Blaxter M."/>
            <person name="Arakawa K."/>
        </authorList>
    </citation>
    <scope>NUCLEOTIDE SEQUENCE [LARGE SCALE GENOMIC DNA]</scope>
    <source>
        <strain evidence="3">Z151</strain>
    </source>
</reference>